<sequence>MRLQALRRFVIRSGLEGLHAGRTPALFGRWTRGCGAILMFHHVRPAADARFRPNSHLEVTPEFLERVIHHVRERGMDIVDLDEAAARLSDPEHARRFVVLTFDDGYRNNLVHAYPVLKRAGAPFTIYVATGFVDGTATPWWDVASAIVAGSRSIRVAIDGTTIERRVENVAEKQRAVDALIAALIRVPEDEQRRAVVAAAVAHGVDIAALVRASMMSWDEIRALAADPLATIGAHTIGHYALSRLDGQRARAEMAASAERIAAMAGIRPRHFAYPYGSPETVGARDVALARELGFATAVTTRRGVLVPAHARHLHALPRISVNGDYQQLRILDLLLSGVPYAIERRINRLRGRASASASSG</sequence>
<dbReference type="GO" id="GO:0005975">
    <property type="term" value="P:carbohydrate metabolic process"/>
    <property type="evidence" value="ECO:0007669"/>
    <property type="project" value="InterPro"/>
</dbReference>
<dbReference type="Gene3D" id="3.20.20.370">
    <property type="entry name" value="Glycoside hydrolase/deacetylase"/>
    <property type="match status" value="1"/>
</dbReference>
<evidence type="ECO:0000313" key="7">
    <source>
        <dbReference type="EMBL" id="MBB3929357.1"/>
    </source>
</evidence>
<comment type="caution">
    <text evidence="7">The sequence shown here is derived from an EMBL/GenBank/DDBJ whole genome shotgun (WGS) entry which is preliminary data.</text>
</comment>
<proteinExistence type="inferred from homology"/>
<evidence type="ECO:0000256" key="2">
    <source>
        <dbReference type="ARBA" id="ARBA00010973"/>
    </source>
</evidence>
<evidence type="ECO:0000256" key="1">
    <source>
        <dbReference type="ARBA" id="ARBA00003236"/>
    </source>
</evidence>
<evidence type="ECO:0000313" key="8">
    <source>
        <dbReference type="Proteomes" id="UP000553963"/>
    </source>
</evidence>
<dbReference type="AlphaFoldDB" id="A0A840AK04"/>
<dbReference type="SUPFAM" id="SSF88713">
    <property type="entry name" value="Glycoside hydrolase/deacetylase"/>
    <property type="match status" value="1"/>
</dbReference>
<evidence type="ECO:0000256" key="5">
    <source>
        <dbReference type="ARBA" id="ARBA00032976"/>
    </source>
</evidence>
<dbReference type="RefSeq" id="WP_183397022.1">
    <property type="nucleotide sequence ID" value="NZ_JACIDS010000001.1"/>
</dbReference>
<keyword evidence="4" id="KW-0732">Signal</keyword>
<dbReference type="CDD" id="cd10968">
    <property type="entry name" value="CE4_Mlr8448_like_5s"/>
    <property type="match status" value="1"/>
</dbReference>
<dbReference type="PANTHER" id="PTHR34216">
    <property type="match status" value="1"/>
</dbReference>
<dbReference type="PROSITE" id="PS51677">
    <property type="entry name" value="NODB"/>
    <property type="match status" value="1"/>
</dbReference>
<reference evidence="7 8" key="1">
    <citation type="submission" date="2020-08" db="EMBL/GenBank/DDBJ databases">
        <title>Genomic Encyclopedia of Type Strains, Phase IV (KMG-IV): sequencing the most valuable type-strain genomes for metagenomic binning, comparative biology and taxonomic classification.</title>
        <authorList>
            <person name="Goeker M."/>
        </authorList>
    </citation>
    <scope>NUCLEOTIDE SEQUENCE [LARGE SCALE GENOMIC DNA]</scope>
    <source>
        <strain evidence="7 8">DSM 25966</strain>
    </source>
</reference>
<dbReference type="Proteomes" id="UP000553963">
    <property type="component" value="Unassembled WGS sequence"/>
</dbReference>
<keyword evidence="8" id="KW-1185">Reference proteome</keyword>
<dbReference type="InterPro" id="IPR002509">
    <property type="entry name" value="NODB_dom"/>
</dbReference>
<name>A0A840AK04_9HYPH</name>
<evidence type="ECO:0000259" key="6">
    <source>
        <dbReference type="PROSITE" id="PS51677"/>
    </source>
</evidence>
<dbReference type="Pfam" id="PF01522">
    <property type="entry name" value="Polysacc_deac_1"/>
    <property type="match status" value="1"/>
</dbReference>
<dbReference type="GO" id="GO:0016810">
    <property type="term" value="F:hydrolase activity, acting on carbon-nitrogen (but not peptide) bonds"/>
    <property type="evidence" value="ECO:0007669"/>
    <property type="project" value="InterPro"/>
</dbReference>
<dbReference type="EMBL" id="JACIDS010000001">
    <property type="protein sequence ID" value="MBB3929357.1"/>
    <property type="molecule type" value="Genomic_DNA"/>
</dbReference>
<organism evidence="7 8">
    <name type="scientific">Kaistia hirudinis</name>
    <dbReference type="NCBI Taxonomy" id="1293440"/>
    <lineage>
        <taxon>Bacteria</taxon>
        <taxon>Pseudomonadati</taxon>
        <taxon>Pseudomonadota</taxon>
        <taxon>Alphaproteobacteria</taxon>
        <taxon>Hyphomicrobiales</taxon>
        <taxon>Kaistiaceae</taxon>
        <taxon>Kaistia</taxon>
    </lineage>
</organism>
<dbReference type="InterPro" id="IPR051398">
    <property type="entry name" value="Polysacch_Deacetylase"/>
</dbReference>
<comment type="similarity">
    <text evidence="2">Belongs to the polysaccharide deacetylase family.</text>
</comment>
<dbReference type="PANTHER" id="PTHR34216:SF7">
    <property type="entry name" value="POLY-BETA-1,6-N-ACETYL-D-GLUCOSAMINE N-DEACETYLASE"/>
    <property type="match status" value="1"/>
</dbReference>
<dbReference type="InterPro" id="IPR011330">
    <property type="entry name" value="Glyco_hydro/deAcase_b/a-brl"/>
</dbReference>
<feature type="domain" description="NodB homology" evidence="6">
    <location>
        <begin position="96"/>
        <end position="361"/>
    </location>
</feature>
<comment type="function">
    <text evidence="1">Is involved in generating a small heat-stable compound (Nod), an acylated oligomer of N-acetylglucosamine, that stimulates mitosis in various plant protoplasts.</text>
</comment>
<protein>
    <recommendedName>
        <fullName evidence="3">Chitooligosaccharide deacetylase</fullName>
    </recommendedName>
    <alternativeName>
        <fullName evidence="5">Nodulation protein B</fullName>
    </alternativeName>
</protein>
<accession>A0A840AK04</accession>
<evidence type="ECO:0000256" key="4">
    <source>
        <dbReference type="ARBA" id="ARBA00022729"/>
    </source>
</evidence>
<evidence type="ECO:0000256" key="3">
    <source>
        <dbReference type="ARBA" id="ARBA00020071"/>
    </source>
</evidence>
<gene>
    <name evidence="7" type="ORF">GGR25_000376</name>
</gene>